<dbReference type="AlphaFoldDB" id="A0A1H9TPY7"/>
<evidence type="ECO:0000313" key="1">
    <source>
        <dbReference type="EMBL" id="SER99256.1"/>
    </source>
</evidence>
<reference evidence="1 2" key="1">
    <citation type="submission" date="2016-10" db="EMBL/GenBank/DDBJ databases">
        <authorList>
            <person name="de Groot N.N."/>
        </authorList>
    </citation>
    <scope>NUCLEOTIDE SEQUENCE [LARGE SCALE GENOMIC DNA]</scope>
    <source>
        <strain evidence="1 2">VTM2R47</strain>
    </source>
</reference>
<organism evidence="1 2">
    <name type="scientific">Streptococcus gallolyticus</name>
    <dbReference type="NCBI Taxonomy" id="315405"/>
    <lineage>
        <taxon>Bacteria</taxon>
        <taxon>Bacillati</taxon>
        <taxon>Bacillota</taxon>
        <taxon>Bacilli</taxon>
        <taxon>Lactobacillales</taxon>
        <taxon>Streptococcaceae</taxon>
        <taxon>Streptococcus</taxon>
    </lineage>
</organism>
<protein>
    <submittedName>
        <fullName evidence="1">Uncharacterized protein</fullName>
    </submittedName>
</protein>
<evidence type="ECO:0000313" key="2">
    <source>
        <dbReference type="Proteomes" id="UP000182712"/>
    </source>
</evidence>
<dbReference type="Proteomes" id="UP000182712">
    <property type="component" value="Unassembled WGS sequence"/>
</dbReference>
<sequence>MTNIRYFQTLTAQPIYTNDFVEEPIEGYDKGGYVALVAEK</sequence>
<dbReference type="EMBL" id="FOGM01000013">
    <property type="protein sequence ID" value="SER99256.1"/>
    <property type="molecule type" value="Genomic_DNA"/>
</dbReference>
<proteinExistence type="predicted"/>
<accession>A0A1H9TPY7</accession>
<gene>
    <name evidence="1" type="ORF">SAMN04487840_11360</name>
</gene>
<name>A0A1H9TPY7_9STRE</name>
<dbReference type="RefSeq" id="WP_256201879.1">
    <property type="nucleotide sequence ID" value="NZ_FOGM01000013.1"/>
</dbReference>